<dbReference type="RefSeq" id="WP_016338437.1">
    <property type="nucleotide sequence ID" value="NC_021280.1"/>
</dbReference>
<dbReference type="KEGG" id="scr:SCHRY_v1c00230"/>
<accession>R4UEQ0</accession>
<dbReference type="InterPro" id="IPR018294">
    <property type="entry name" value="ISPD_synthase_CS"/>
</dbReference>
<evidence type="ECO:0000256" key="1">
    <source>
        <dbReference type="ARBA" id="ARBA00022679"/>
    </source>
</evidence>
<dbReference type="GO" id="GO:0008299">
    <property type="term" value="P:isoprenoid biosynthetic process"/>
    <property type="evidence" value="ECO:0007669"/>
    <property type="project" value="InterPro"/>
</dbReference>
<dbReference type="EMBL" id="CP005077">
    <property type="protein sequence ID" value="AGM24610.1"/>
    <property type="molecule type" value="Genomic_DNA"/>
</dbReference>
<keyword evidence="4" id="KW-1185">Reference proteome</keyword>
<gene>
    <name evidence="3" type="primary">ispD</name>
    <name evidence="3" type="ORF">SCHRY_v1c00230</name>
</gene>
<organism evidence="3 4">
    <name type="scientific">Spiroplasma chrysopicola DF-1</name>
    <dbReference type="NCBI Taxonomy" id="1276227"/>
    <lineage>
        <taxon>Bacteria</taxon>
        <taxon>Bacillati</taxon>
        <taxon>Mycoplasmatota</taxon>
        <taxon>Mollicutes</taxon>
        <taxon>Entomoplasmatales</taxon>
        <taxon>Spiroplasmataceae</taxon>
        <taxon>Spiroplasma</taxon>
    </lineage>
</organism>
<proteinExistence type="predicted"/>
<dbReference type="GO" id="GO:0050518">
    <property type="term" value="F:2-C-methyl-D-erythritol 4-phosphate cytidylyltransferase activity"/>
    <property type="evidence" value="ECO:0007669"/>
    <property type="project" value="TreeGrafter"/>
</dbReference>
<dbReference type="PROSITE" id="PS01295">
    <property type="entry name" value="ISPD"/>
    <property type="match status" value="1"/>
</dbReference>
<name>R4UEQ0_9MOLU</name>
<reference evidence="3 4" key="1">
    <citation type="journal article" date="2013" name="Genome Biol. Evol.">
        <title>Complete genomes of two dipteran-associated spiroplasmas provided insights into the origin, dynamics, and impacts of viral invasion in spiroplasma.</title>
        <authorList>
            <person name="Ku C."/>
            <person name="Lo W.S."/>
            <person name="Chen L.L."/>
            <person name="Kuo C.H."/>
        </authorList>
    </citation>
    <scope>NUCLEOTIDE SEQUENCE [LARGE SCALE GENOMIC DNA]</scope>
    <source>
        <strain evidence="3 4">DF-1</strain>
    </source>
</reference>
<dbReference type="PANTHER" id="PTHR32125">
    <property type="entry name" value="2-C-METHYL-D-ERYTHRITOL 4-PHOSPHATE CYTIDYLYLTRANSFERASE, CHLOROPLASTIC"/>
    <property type="match status" value="1"/>
</dbReference>
<protein>
    <submittedName>
        <fullName evidence="3">2-C-methyl-D-erythritol 4-phosphate cytidylyltransferase</fullName>
    </submittedName>
</protein>
<dbReference type="InterPro" id="IPR029044">
    <property type="entry name" value="Nucleotide-diphossugar_trans"/>
</dbReference>
<dbReference type="HOGENOM" id="CLU_061281_2_2_14"/>
<dbReference type="PANTHER" id="PTHR32125:SF4">
    <property type="entry name" value="2-C-METHYL-D-ERYTHRITOL 4-PHOSPHATE CYTIDYLYLTRANSFERASE, CHLOROPLASTIC"/>
    <property type="match status" value="1"/>
</dbReference>
<dbReference type="Pfam" id="PF01128">
    <property type="entry name" value="IspD"/>
    <property type="match status" value="1"/>
</dbReference>
<dbReference type="SUPFAM" id="SSF53448">
    <property type="entry name" value="Nucleotide-diphospho-sugar transferases"/>
    <property type="match status" value="1"/>
</dbReference>
<dbReference type="STRING" id="1276227.SCHRY_v1c00230"/>
<keyword evidence="1 3" id="KW-0808">Transferase</keyword>
<dbReference type="InterPro" id="IPR050088">
    <property type="entry name" value="IspD/TarI_cytidylyltransf_bact"/>
</dbReference>
<dbReference type="Proteomes" id="UP000013964">
    <property type="component" value="Chromosome"/>
</dbReference>
<dbReference type="InterPro" id="IPR034683">
    <property type="entry name" value="IspD/TarI"/>
</dbReference>
<evidence type="ECO:0000256" key="2">
    <source>
        <dbReference type="ARBA" id="ARBA00022695"/>
    </source>
</evidence>
<dbReference type="PATRIC" id="fig|1276227.3.peg.23"/>
<dbReference type="OrthoDB" id="9806837at2"/>
<dbReference type="eggNOG" id="COG1211">
    <property type="taxonomic scope" value="Bacteria"/>
</dbReference>
<evidence type="ECO:0000313" key="3">
    <source>
        <dbReference type="EMBL" id="AGM24610.1"/>
    </source>
</evidence>
<dbReference type="AlphaFoldDB" id="R4UEQ0"/>
<keyword evidence="2 3" id="KW-0548">Nucleotidyltransferase</keyword>
<dbReference type="Gene3D" id="3.90.550.10">
    <property type="entry name" value="Spore Coat Polysaccharide Biosynthesis Protein SpsA, Chain A"/>
    <property type="match status" value="1"/>
</dbReference>
<sequence>MEKYTVIIPAAGVSQRFKHHEHKLLYRGQQAESVIEKTIKIFLEDPFCLTIIIGVNNLVGQFLQERYSKEEKITLVRGQDNRVDTVLACLQETEIKTELTLVHDGARCFLTRTLRDKMITFFHQNNCQVLIPVLPITDTIRMMKDNKVVKTMVREEYVTVQTPQLFKTTILQTAYQCYEKQKRTLSNVIYDDAYLIELFCPEVEIATIAGEQDNRKITYYEDAKFGKY</sequence>
<evidence type="ECO:0000313" key="4">
    <source>
        <dbReference type="Proteomes" id="UP000013964"/>
    </source>
</evidence>